<gene>
    <name evidence="2" type="ORF">COJ15_30945</name>
</gene>
<evidence type="ECO:0008006" key="4">
    <source>
        <dbReference type="Google" id="ProtNLM"/>
    </source>
</evidence>
<feature type="transmembrane region" description="Helical" evidence="1">
    <location>
        <begin position="145"/>
        <end position="164"/>
    </location>
</feature>
<feature type="transmembrane region" description="Helical" evidence="1">
    <location>
        <begin position="83"/>
        <end position="105"/>
    </location>
</feature>
<dbReference type="PANTHER" id="PTHR38434:SF1">
    <property type="entry name" value="BLL2549 PROTEIN"/>
    <property type="match status" value="1"/>
</dbReference>
<dbReference type="EMBL" id="NUVX01000075">
    <property type="protein sequence ID" value="PFJ30224.1"/>
    <property type="molecule type" value="Genomic_DNA"/>
</dbReference>
<dbReference type="Pfam" id="PF10101">
    <property type="entry name" value="DUF2339"/>
    <property type="match status" value="2"/>
</dbReference>
<feature type="transmembrane region" description="Helical" evidence="1">
    <location>
        <begin position="220"/>
        <end position="238"/>
    </location>
</feature>
<keyword evidence="1" id="KW-0472">Membrane</keyword>
<feature type="transmembrane region" description="Helical" evidence="1">
    <location>
        <begin position="117"/>
        <end position="133"/>
    </location>
</feature>
<keyword evidence="1" id="KW-1133">Transmembrane helix</keyword>
<dbReference type="RefSeq" id="WP_098517544.1">
    <property type="nucleotide sequence ID" value="NZ_NUVX01000075.1"/>
</dbReference>
<dbReference type="AlphaFoldDB" id="A0A9X6ZQE6"/>
<proteinExistence type="predicted"/>
<feature type="transmembrane region" description="Helical" evidence="1">
    <location>
        <begin position="272"/>
        <end position="289"/>
    </location>
</feature>
<evidence type="ECO:0000313" key="2">
    <source>
        <dbReference type="EMBL" id="PFJ30224.1"/>
    </source>
</evidence>
<dbReference type="Proteomes" id="UP000224003">
    <property type="component" value="Unassembled WGS sequence"/>
</dbReference>
<protein>
    <recommendedName>
        <fullName evidence="4">DUF2339 domain-containing protein</fullName>
    </recommendedName>
</protein>
<feature type="transmembrane region" description="Helical" evidence="1">
    <location>
        <begin position="400"/>
        <end position="418"/>
    </location>
</feature>
<sequence>MSDDKKVSDLERRVEELEKEVVFLKKRVFGTEAIKEEPAIPQTTNNKPSMEQKPTGVNVPLDSVIASTKKPVPKKEEVDWEKLLGQVWLPRVFIFVLILGILWGFKAAVDSGFITEPIRAMLGFITSGLLLYVGERQIQKKRGALGQVLLGGSVVILILTTFAAHNLYGLIGPGLAFALNVLWVIVAIYLSHRHNSQPISIIAAVAGFLIPYLIESKSGNEFLLVGYEVLFFIALLYYSLLKKYVYLYFTSGGLLHVTLLALYFFAAIQDNVATVGIIVQHIFLLIAFLRKDLFINAQKATLFTSFILTQLWVGVGFSSDQYSIFLLVSFMVYAVLSFVYFGINKMKLNVTLPIATYALAMFILDMANGEHIGLMFLIEGLIAFYVGLKAKTKTQTGVGLIVYVSGVAEILCSGINHVFSLETIAWVMMISSLLLIRKICSTIQVRNEEISNIMNVLFGSTAIAILMFITQIGGAATQNLSTNVQSLTISSLWAIYAVAGVVYGVLSGNKNIRLLGIGLLFLTLLKLIFIDMTNVSIIVRAILFIGLGFIGVALSRFFYSNKKED</sequence>
<feature type="transmembrane region" description="Helical" evidence="1">
    <location>
        <begin position="452"/>
        <end position="472"/>
    </location>
</feature>
<evidence type="ECO:0000256" key="1">
    <source>
        <dbReference type="SAM" id="Phobius"/>
    </source>
</evidence>
<accession>A0A9X6ZQE6</accession>
<feature type="transmembrane region" description="Helical" evidence="1">
    <location>
        <begin position="424"/>
        <end position="440"/>
    </location>
</feature>
<organism evidence="2 3">
    <name type="scientific">Bacillus thuringiensis</name>
    <dbReference type="NCBI Taxonomy" id="1428"/>
    <lineage>
        <taxon>Bacteria</taxon>
        <taxon>Bacillati</taxon>
        <taxon>Bacillota</taxon>
        <taxon>Bacilli</taxon>
        <taxon>Bacillales</taxon>
        <taxon>Bacillaceae</taxon>
        <taxon>Bacillus</taxon>
        <taxon>Bacillus cereus group</taxon>
    </lineage>
</organism>
<feature type="transmembrane region" description="Helical" evidence="1">
    <location>
        <begin position="301"/>
        <end position="318"/>
    </location>
</feature>
<dbReference type="InterPro" id="IPR019286">
    <property type="entry name" value="DUF2339_TM"/>
</dbReference>
<feature type="transmembrane region" description="Helical" evidence="1">
    <location>
        <begin position="197"/>
        <end position="214"/>
    </location>
</feature>
<comment type="caution">
    <text evidence="2">The sequence shown here is derived from an EMBL/GenBank/DDBJ whole genome shotgun (WGS) entry which is preliminary data.</text>
</comment>
<feature type="transmembrane region" description="Helical" evidence="1">
    <location>
        <begin position="324"/>
        <end position="343"/>
    </location>
</feature>
<keyword evidence="1" id="KW-0812">Transmembrane</keyword>
<feature type="transmembrane region" description="Helical" evidence="1">
    <location>
        <begin position="537"/>
        <end position="559"/>
    </location>
</feature>
<feature type="transmembrane region" description="Helical" evidence="1">
    <location>
        <begin position="170"/>
        <end position="190"/>
    </location>
</feature>
<name>A0A9X6ZQE6_BACTU</name>
<feature type="transmembrane region" description="Helical" evidence="1">
    <location>
        <begin position="350"/>
        <end position="366"/>
    </location>
</feature>
<reference evidence="2 3" key="1">
    <citation type="submission" date="2017-09" db="EMBL/GenBank/DDBJ databases">
        <title>Large-scale bioinformatics analysis of Bacillus genomes uncovers conserved roles of natural products in bacterial physiology.</title>
        <authorList>
            <consortium name="Agbiome Team Llc"/>
            <person name="Bleich R.M."/>
            <person name="Grubbs K.J."/>
            <person name="Santa Maria K.C."/>
            <person name="Allen S.E."/>
            <person name="Farag S."/>
            <person name="Shank E.A."/>
            <person name="Bowers A."/>
        </authorList>
    </citation>
    <scope>NUCLEOTIDE SEQUENCE [LARGE SCALE GENOMIC DNA]</scope>
    <source>
        <strain evidence="2 3">AFS085496</strain>
    </source>
</reference>
<feature type="transmembrane region" description="Helical" evidence="1">
    <location>
        <begin position="484"/>
        <end position="505"/>
    </location>
</feature>
<feature type="transmembrane region" description="Helical" evidence="1">
    <location>
        <begin position="512"/>
        <end position="531"/>
    </location>
</feature>
<feature type="transmembrane region" description="Helical" evidence="1">
    <location>
        <begin position="245"/>
        <end position="266"/>
    </location>
</feature>
<dbReference type="PANTHER" id="PTHR38434">
    <property type="entry name" value="BLL2549 PROTEIN"/>
    <property type="match status" value="1"/>
</dbReference>
<feature type="transmembrane region" description="Helical" evidence="1">
    <location>
        <begin position="372"/>
        <end position="388"/>
    </location>
</feature>
<evidence type="ECO:0000313" key="3">
    <source>
        <dbReference type="Proteomes" id="UP000224003"/>
    </source>
</evidence>